<organism evidence="8 9">
    <name type="scientific">Mya arenaria</name>
    <name type="common">Soft-shell clam</name>
    <dbReference type="NCBI Taxonomy" id="6604"/>
    <lineage>
        <taxon>Eukaryota</taxon>
        <taxon>Metazoa</taxon>
        <taxon>Spiralia</taxon>
        <taxon>Lophotrochozoa</taxon>
        <taxon>Mollusca</taxon>
        <taxon>Bivalvia</taxon>
        <taxon>Autobranchia</taxon>
        <taxon>Heteroconchia</taxon>
        <taxon>Euheterodonta</taxon>
        <taxon>Imparidentia</taxon>
        <taxon>Neoheterodontei</taxon>
        <taxon>Myida</taxon>
        <taxon>Myoidea</taxon>
        <taxon>Myidae</taxon>
        <taxon>Mya</taxon>
    </lineage>
</organism>
<dbReference type="InterPro" id="IPR048741">
    <property type="entry name" value="Pus10-like_C"/>
</dbReference>
<dbReference type="Gene3D" id="1.10.10.2050">
    <property type="match status" value="1"/>
</dbReference>
<dbReference type="Gene3D" id="3.30.70.3190">
    <property type="match status" value="1"/>
</dbReference>
<name>A0ABY7FHL4_MYAAR</name>
<keyword evidence="3" id="KW-0819">tRNA processing</keyword>
<evidence type="ECO:0000256" key="3">
    <source>
        <dbReference type="ARBA" id="ARBA00022694"/>
    </source>
</evidence>
<evidence type="ECO:0000256" key="1">
    <source>
        <dbReference type="ARBA" id="ARBA00009652"/>
    </source>
</evidence>
<dbReference type="Pfam" id="PF21238">
    <property type="entry name" value="Pus10_C"/>
    <property type="match status" value="1"/>
</dbReference>
<dbReference type="PANTHER" id="PTHR21568">
    <property type="entry name" value="TRNA PSEUDOURIDINE SYNTHASE PUS10"/>
    <property type="match status" value="1"/>
</dbReference>
<dbReference type="InterPro" id="IPR048742">
    <property type="entry name" value="Pus10_N_euk"/>
</dbReference>
<comment type="similarity">
    <text evidence="1">Belongs to the pseudouridine synthase Pus10 family.</text>
</comment>
<reference evidence="8" key="1">
    <citation type="submission" date="2022-11" db="EMBL/GenBank/DDBJ databases">
        <title>Centuries of genome instability and evolution in soft-shell clam transmissible cancer (bioRxiv).</title>
        <authorList>
            <person name="Hart S.F.M."/>
            <person name="Yonemitsu M.A."/>
            <person name="Giersch R.M."/>
            <person name="Beal B.F."/>
            <person name="Arriagada G."/>
            <person name="Davis B.W."/>
            <person name="Ostrander E.A."/>
            <person name="Goff S.P."/>
            <person name="Metzger M.J."/>
        </authorList>
    </citation>
    <scope>NUCLEOTIDE SEQUENCE</scope>
    <source>
        <strain evidence="8">MELC-2E11</strain>
        <tissue evidence="8">Siphon/mantle</tissue>
    </source>
</reference>
<evidence type="ECO:0000256" key="2">
    <source>
        <dbReference type="ARBA" id="ARBA00012787"/>
    </source>
</evidence>
<feature type="compositionally biased region" description="Basic and acidic residues" evidence="5">
    <location>
        <begin position="58"/>
        <end position="72"/>
    </location>
</feature>
<keyword evidence="4" id="KW-0413">Isomerase</keyword>
<evidence type="ECO:0000259" key="7">
    <source>
        <dbReference type="Pfam" id="PF21238"/>
    </source>
</evidence>
<dbReference type="InterPro" id="IPR020103">
    <property type="entry name" value="PsdUridine_synth_cat_dom_sf"/>
</dbReference>
<keyword evidence="9" id="KW-1185">Reference proteome</keyword>
<protein>
    <recommendedName>
        <fullName evidence="2">tRNA pseudouridine(55) synthase</fullName>
        <ecNumber evidence="2">5.4.99.25</ecNumber>
    </recommendedName>
</protein>
<dbReference type="SUPFAM" id="SSF55120">
    <property type="entry name" value="Pseudouridine synthase"/>
    <property type="match status" value="1"/>
</dbReference>
<feature type="region of interest" description="Disordered" evidence="5">
    <location>
        <begin position="58"/>
        <end position="110"/>
    </location>
</feature>
<dbReference type="PANTHER" id="PTHR21568:SF0">
    <property type="entry name" value="TRNA PSEUDOURIDINE SYNTHASE PUS10"/>
    <property type="match status" value="1"/>
</dbReference>
<accession>A0ABY7FHL4</accession>
<feature type="compositionally biased region" description="Polar residues" evidence="5">
    <location>
        <begin position="88"/>
        <end position="109"/>
    </location>
</feature>
<evidence type="ECO:0000313" key="9">
    <source>
        <dbReference type="Proteomes" id="UP001164746"/>
    </source>
</evidence>
<evidence type="ECO:0000259" key="6">
    <source>
        <dbReference type="Pfam" id="PF21237"/>
    </source>
</evidence>
<dbReference type="NCBIfam" id="TIGR01213">
    <property type="entry name" value="pseudo_Pus10arc"/>
    <property type="match status" value="1"/>
</dbReference>
<gene>
    <name evidence="8" type="ORF">MAR_000569</name>
</gene>
<sequence length="525" mass="59496">MKVNMFTSEKALLGEIANELSSCGCCSRCTMRYLGDKDMHTYRGNYKDMAEMVQDIRGKSSVEQPDIDKNGKTVDTSETTNKCDIDSQKSVSNSTNTPMETDDSSNCKTDSAFELNGNGEDCDTADGSKSNTQSHSSNTSSACVICLGILEQFAEEKFLNKMKEDIDLEGFKYKEYMCSLMVPVCIILRERAILLHLKEKFSLSSSCSEMFVKRKHDRRFRKKLAQSLYTRANVGKALDKLSDDEFRKSYQCPPLAPKAAISCDIKCQNENVFVAGRYNKYSRELSQTPWLIDGVRRSESSVEELLCGPINKHFRPDEQKFSSSGREDVDVRMLGNGRPFVLELINPRCRNFSSEQMAKMQQDINTSTEDIKCRDLQIVPKEETEVLKQGEIDKVKWYRALCWSEQPVSQQHLDTLNSTKELKILQKTPIRVLHRRPLATRDKLIHSMSATRVDDTHFSVDLSTQAGTYIKEFVHGDLGRTRPNLSIILGIDVDILDLDVTVSLQLSSGLILESKNVYSLRLLSF</sequence>
<feature type="domain" description="Pus10 N-terminal eukaryotes" evidence="6">
    <location>
        <begin position="143"/>
        <end position="205"/>
    </location>
</feature>
<dbReference type="InterPro" id="IPR039894">
    <property type="entry name" value="Pus10-like"/>
</dbReference>
<evidence type="ECO:0000313" key="8">
    <source>
        <dbReference type="EMBL" id="WAR18731.1"/>
    </source>
</evidence>
<dbReference type="Proteomes" id="UP001164746">
    <property type="component" value="Chromosome 11"/>
</dbReference>
<proteinExistence type="inferred from homology"/>
<evidence type="ECO:0000256" key="5">
    <source>
        <dbReference type="SAM" id="MobiDB-lite"/>
    </source>
</evidence>
<evidence type="ECO:0000256" key="4">
    <source>
        <dbReference type="ARBA" id="ARBA00023235"/>
    </source>
</evidence>
<dbReference type="Pfam" id="PF21237">
    <property type="entry name" value="Pus10_N_euk"/>
    <property type="match status" value="1"/>
</dbReference>
<dbReference type="EMBL" id="CP111022">
    <property type="protein sequence ID" value="WAR18731.1"/>
    <property type="molecule type" value="Genomic_DNA"/>
</dbReference>
<dbReference type="EC" id="5.4.99.25" evidence="2"/>
<dbReference type="Gene3D" id="3.30.70.2510">
    <property type="match status" value="1"/>
</dbReference>
<feature type="domain" description="Pus10-like C-terminal" evidence="7">
    <location>
        <begin position="273"/>
        <end position="501"/>
    </location>
</feature>